<dbReference type="Pfam" id="PF10996">
    <property type="entry name" value="Beta-Casp"/>
    <property type="match status" value="1"/>
</dbReference>
<dbReference type="AlphaFoldDB" id="A0A3T0D5U1"/>
<feature type="coiled-coil region" evidence="2">
    <location>
        <begin position="488"/>
        <end position="515"/>
    </location>
</feature>
<evidence type="ECO:0000313" key="6">
    <source>
        <dbReference type="Proteomes" id="UP000282930"/>
    </source>
</evidence>
<evidence type="ECO:0000259" key="3">
    <source>
        <dbReference type="SMART" id="SM00849"/>
    </source>
</evidence>
<dbReference type="PANTHER" id="PTHR11203">
    <property type="entry name" value="CLEAVAGE AND POLYADENYLATION SPECIFICITY FACTOR FAMILY MEMBER"/>
    <property type="match status" value="1"/>
</dbReference>
<dbReference type="SUPFAM" id="SSF56281">
    <property type="entry name" value="Metallo-hydrolase/oxidoreductase"/>
    <property type="match status" value="1"/>
</dbReference>
<keyword evidence="6" id="KW-1185">Reference proteome</keyword>
<accession>A0A3T0D5U1</accession>
<dbReference type="EMBL" id="CP034791">
    <property type="protein sequence ID" value="AZT90429.1"/>
    <property type="molecule type" value="Genomic_DNA"/>
</dbReference>
<keyword evidence="2" id="KW-0175">Coiled coil</keyword>
<dbReference type="InterPro" id="IPR022712">
    <property type="entry name" value="Beta_Casp"/>
</dbReference>
<dbReference type="Pfam" id="PF16661">
    <property type="entry name" value="Lactamase_B_6"/>
    <property type="match status" value="1"/>
</dbReference>
<protein>
    <submittedName>
        <fullName evidence="5">MBL fold metallo-hydrolase</fullName>
    </submittedName>
</protein>
<dbReference type="PROSITE" id="PS51257">
    <property type="entry name" value="PROKAR_LIPOPROTEIN"/>
    <property type="match status" value="1"/>
</dbReference>
<dbReference type="InterPro" id="IPR001279">
    <property type="entry name" value="Metallo-B-lactamas"/>
</dbReference>
<dbReference type="GO" id="GO:0004521">
    <property type="term" value="F:RNA endonuclease activity"/>
    <property type="evidence" value="ECO:0007669"/>
    <property type="project" value="TreeGrafter"/>
</dbReference>
<dbReference type="GO" id="GO:0016787">
    <property type="term" value="F:hydrolase activity"/>
    <property type="evidence" value="ECO:0007669"/>
    <property type="project" value="UniProtKB-KW"/>
</dbReference>
<feature type="domain" description="Metallo-beta-lactamase" evidence="3">
    <location>
        <begin position="13"/>
        <end position="237"/>
    </location>
</feature>
<organism evidence="5 6">
    <name type="scientific">Caldicellulosiruptor changbaiensis</name>
    <dbReference type="NCBI Taxonomy" id="1222016"/>
    <lineage>
        <taxon>Bacteria</taxon>
        <taxon>Bacillati</taxon>
        <taxon>Bacillota</taxon>
        <taxon>Bacillota incertae sedis</taxon>
        <taxon>Caldicellulosiruptorales</taxon>
        <taxon>Caldicellulosiruptoraceae</taxon>
        <taxon>Caldicellulosiruptor</taxon>
    </lineage>
</organism>
<gene>
    <name evidence="5" type="ORF">ELD05_07090</name>
</gene>
<dbReference type="InterPro" id="IPR036866">
    <property type="entry name" value="RibonucZ/Hydroxyglut_hydro"/>
</dbReference>
<dbReference type="CDD" id="cd16295">
    <property type="entry name" value="TTHA0252-CPSF-like_MBL-fold"/>
    <property type="match status" value="1"/>
</dbReference>
<proteinExistence type="predicted"/>
<dbReference type="InterPro" id="IPR050698">
    <property type="entry name" value="MBL"/>
</dbReference>
<dbReference type="PANTHER" id="PTHR11203:SF37">
    <property type="entry name" value="INTEGRATOR COMPLEX SUBUNIT 11"/>
    <property type="match status" value="1"/>
</dbReference>
<feature type="domain" description="Beta-Casp" evidence="4">
    <location>
        <begin position="253"/>
        <end position="383"/>
    </location>
</feature>
<evidence type="ECO:0000259" key="4">
    <source>
        <dbReference type="SMART" id="SM01027"/>
    </source>
</evidence>
<dbReference type="SMART" id="SM00849">
    <property type="entry name" value="Lactamase_B"/>
    <property type="match status" value="1"/>
</dbReference>
<sequence length="540" mass="61362">MKVTFLGAAQTVTGSCYYFECEGKKFLIDCGMFQGGHAEDELNFEVFPFNPSEIDFMILSHAHIDHSGRIPKLYKDGFRGIIYTTDATVDLCSIMLPDSAHIQESDVEWKNKKRKREGKEELKPLYTIDDAYACLELFSGVKYEQVVEIDSNLRFVLKDAGHMLGSAIVELYITEDRKEYKLVFSGDLGNRNVPILKDPSTIDGCDYLFIESTYGDRLHEDVENKSKRLIKVIYDTISNGGKVIIPSFAVGRTQEILYEIAKELTTGSDEAKLIQSVEIFVDSPLATSASGVYKKHINYFDEEAAEFIKKGIYPLEPKNLKFVRTADESKMLNNYEGSCIIISSSGMCEAGRIRHHLKHNLWKENNTILFVGYQAPNTLGRKLLDGKKKVKIFGEEIEVKAKIEYIEAYSGHADKNGLIKWIDSMKNKPQQVFVVHGEKESQVEFAQELKRNFGFDVHIPARGEFYVIGPEQIVTKDRLFSESPSFVNLSILAQIEDIEDDLNRLKEHIKSASVSPERLNDINSNLEELRYLISLALNDY</sequence>
<keyword evidence="1 5" id="KW-0378">Hydrolase</keyword>
<dbReference type="Proteomes" id="UP000282930">
    <property type="component" value="Chromosome"/>
</dbReference>
<evidence type="ECO:0000313" key="5">
    <source>
        <dbReference type="EMBL" id="AZT90429.1"/>
    </source>
</evidence>
<dbReference type="InterPro" id="IPR011108">
    <property type="entry name" value="RMMBL"/>
</dbReference>
<name>A0A3T0D5U1_9FIRM</name>
<evidence type="ECO:0000256" key="1">
    <source>
        <dbReference type="ARBA" id="ARBA00022801"/>
    </source>
</evidence>
<reference evidence="5 6" key="1">
    <citation type="submission" date="2018-12" db="EMBL/GenBank/DDBJ databases">
        <title>Genome sequence from the cellulolytic species, Caldicellulosiruptor changbaiensis.</title>
        <authorList>
            <person name="Blumer-Schuette S.E."/>
            <person name="Mendoza C."/>
        </authorList>
    </citation>
    <scope>NUCLEOTIDE SEQUENCE [LARGE SCALE GENOMIC DNA]</scope>
    <source>
        <strain evidence="5 6">CBS-Z</strain>
    </source>
</reference>
<dbReference type="SMART" id="SM01027">
    <property type="entry name" value="Beta-Casp"/>
    <property type="match status" value="1"/>
</dbReference>
<dbReference type="Gene3D" id="3.60.15.10">
    <property type="entry name" value="Ribonuclease Z/Hydroxyacylglutathione hydrolase-like"/>
    <property type="match status" value="1"/>
</dbReference>
<dbReference type="Gene3D" id="3.40.50.10890">
    <property type="match status" value="1"/>
</dbReference>
<dbReference type="Pfam" id="PF07521">
    <property type="entry name" value="RMMBL"/>
    <property type="match status" value="1"/>
</dbReference>
<evidence type="ECO:0000256" key="2">
    <source>
        <dbReference type="SAM" id="Coils"/>
    </source>
</evidence>
<dbReference type="RefSeq" id="WP_127351884.1">
    <property type="nucleotide sequence ID" value="NZ_CP034791.1"/>
</dbReference>
<dbReference type="KEGG" id="ccha:ELD05_07090"/>